<feature type="transmembrane region" description="Helical" evidence="2">
    <location>
        <begin position="52"/>
        <end position="74"/>
    </location>
</feature>
<keyword evidence="2" id="KW-0472">Membrane</keyword>
<keyword evidence="2" id="KW-1133">Transmembrane helix</keyword>
<dbReference type="EMBL" id="BLAJ01000002">
    <property type="protein sequence ID" value="GES48863.1"/>
    <property type="molecule type" value="Genomic_DNA"/>
</dbReference>
<dbReference type="Proteomes" id="UP000390335">
    <property type="component" value="Unassembled WGS sequence"/>
</dbReference>
<evidence type="ECO:0000313" key="3">
    <source>
        <dbReference type="EMBL" id="GES48863.1"/>
    </source>
</evidence>
<keyword evidence="2" id="KW-0812">Transmembrane</keyword>
<protein>
    <submittedName>
        <fullName evidence="3">Uncharacterized protein</fullName>
    </submittedName>
</protein>
<comment type="caution">
    <text evidence="3">The sequence shown here is derived from an EMBL/GenBank/DDBJ whole genome shotgun (WGS) entry which is preliminary data.</text>
</comment>
<reference evidence="3 4" key="1">
    <citation type="journal article" date="2020" name="Genome Biol. Evol.">
        <title>Rhizobium dioscoreae sp. nov., a plant growth-promoting bacterium isolated from yam (Dioscorea species).</title>
        <authorList>
            <person name="Ouyabe M."/>
            <person name="Tanaka N."/>
            <person name="Shiwa Y."/>
            <person name="Fujita N."/>
            <person name="Kikuno H."/>
            <person name="Babil P."/>
            <person name="Shiwachi H."/>
        </authorList>
    </citation>
    <scope>NUCLEOTIDE SEQUENCE [LARGE SCALE GENOMIC DNA]</scope>
    <source>
        <strain evidence="3 4">S-93</strain>
    </source>
</reference>
<name>A0ABQ0Z0D6_9HYPH</name>
<organism evidence="3 4">
    <name type="scientific">Rhizobium dioscoreae</name>
    <dbReference type="NCBI Taxonomy" id="2653122"/>
    <lineage>
        <taxon>Bacteria</taxon>
        <taxon>Pseudomonadati</taxon>
        <taxon>Pseudomonadota</taxon>
        <taxon>Alphaproteobacteria</taxon>
        <taxon>Hyphomicrobiales</taxon>
        <taxon>Rhizobiaceae</taxon>
        <taxon>Rhizobium/Agrobacterium group</taxon>
        <taxon>Rhizobium</taxon>
    </lineage>
</organism>
<accession>A0ABQ0Z0D6</accession>
<sequence length="154" mass="16926">MALIWVALRDWEFMHDDSILPTEIAVLLGLICNIGAPLLAFWVAGKLPRFRLWIHGVAFVAILASPLTAMILGLPDLLPEEEESPGARFAFLPLIVEAAIIVLLYCLAGAMLLSQSVHSAITDWHRGDRLSRATPRPRRTAGGRSYISKGSKSR</sequence>
<evidence type="ECO:0000256" key="1">
    <source>
        <dbReference type="SAM" id="MobiDB-lite"/>
    </source>
</evidence>
<feature type="transmembrane region" description="Helical" evidence="2">
    <location>
        <begin position="94"/>
        <end position="113"/>
    </location>
</feature>
<feature type="transmembrane region" description="Helical" evidence="2">
    <location>
        <begin position="24"/>
        <end position="45"/>
    </location>
</feature>
<evidence type="ECO:0000256" key="2">
    <source>
        <dbReference type="SAM" id="Phobius"/>
    </source>
</evidence>
<proteinExistence type="predicted"/>
<keyword evidence="4" id="KW-1185">Reference proteome</keyword>
<evidence type="ECO:0000313" key="4">
    <source>
        <dbReference type="Proteomes" id="UP000390335"/>
    </source>
</evidence>
<feature type="region of interest" description="Disordered" evidence="1">
    <location>
        <begin position="130"/>
        <end position="154"/>
    </location>
</feature>
<gene>
    <name evidence="3" type="ORF">RsS93_14770</name>
</gene>